<accession>A0A2N5XQB8</accession>
<dbReference type="AlphaFoldDB" id="A0A2N5XQB8"/>
<dbReference type="RefSeq" id="WP_101534407.1">
    <property type="nucleotide sequence ID" value="NZ_PKUQ01000023.1"/>
</dbReference>
<organism evidence="1 2">
    <name type="scientific">Cohaesibacter celericrescens</name>
    <dbReference type="NCBI Taxonomy" id="2067669"/>
    <lineage>
        <taxon>Bacteria</taxon>
        <taxon>Pseudomonadati</taxon>
        <taxon>Pseudomonadota</taxon>
        <taxon>Alphaproteobacteria</taxon>
        <taxon>Hyphomicrobiales</taxon>
        <taxon>Cohaesibacteraceae</taxon>
    </lineage>
</organism>
<keyword evidence="2" id="KW-1185">Reference proteome</keyword>
<protein>
    <submittedName>
        <fullName evidence="1">Uncharacterized protein</fullName>
    </submittedName>
</protein>
<comment type="caution">
    <text evidence="1">The sequence shown here is derived from an EMBL/GenBank/DDBJ whole genome shotgun (WGS) entry which is preliminary data.</text>
</comment>
<dbReference type="OrthoDB" id="9904277at2"/>
<reference evidence="1 2" key="1">
    <citation type="submission" date="2018-01" db="EMBL/GenBank/DDBJ databases">
        <title>The draft genome sequence of Cohaesibacter sp. H1304.</title>
        <authorList>
            <person name="Wang N.-N."/>
            <person name="Du Z.-J."/>
        </authorList>
    </citation>
    <scope>NUCLEOTIDE SEQUENCE [LARGE SCALE GENOMIC DNA]</scope>
    <source>
        <strain evidence="1 2">H1304</strain>
    </source>
</reference>
<gene>
    <name evidence="1" type="ORF">C0081_13685</name>
</gene>
<sequence>MMRGICYLEAFASSLGKWLVAVVCLASVALLLLVPITSLQATSLPNDAPFAFHWADTRDIGLPASIERDGTKPIGFRLAIPEFWTGQLIEEENGYSLLFVGKDETGKEDPPVGMLLGVFLGAKTDYSALDDMTAPYLDTTIASQRLLYQFKDTQDGHAYEYFHTEYPDQKSGKLLHEFTFFIETKYLIYRFGFLTRATQSQRNELFVWSMFNSIRLYDEKLN</sequence>
<name>A0A2N5XQB8_9HYPH</name>
<dbReference type="Proteomes" id="UP000234881">
    <property type="component" value="Unassembled WGS sequence"/>
</dbReference>
<evidence type="ECO:0000313" key="2">
    <source>
        <dbReference type="Proteomes" id="UP000234881"/>
    </source>
</evidence>
<evidence type="ECO:0000313" key="1">
    <source>
        <dbReference type="EMBL" id="PLW76640.1"/>
    </source>
</evidence>
<dbReference type="EMBL" id="PKUQ01000023">
    <property type="protein sequence ID" value="PLW76640.1"/>
    <property type="molecule type" value="Genomic_DNA"/>
</dbReference>
<proteinExistence type="predicted"/>